<accession>A0A0F9K9B8</accession>
<keyword evidence="1" id="KW-0175">Coiled coil</keyword>
<protein>
    <submittedName>
        <fullName evidence="2">Uncharacterized protein</fullName>
    </submittedName>
</protein>
<gene>
    <name evidence="2" type="ORF">LCGC14_1358700</name>
</gene>
<name>A0A0F9K9B8_9ZZZZ</name>
<feature type="coiled-coil region" evidence="1">
    <location>
        <begin position="111"/>
        <end position="145"/>
    </location>
</feature>
<organism evidence="2">
    <name type="scientific">marine sediment metagenome</name>
    <dbReference type="NCBI Taxonomy" id="412755"/>
    <lineage>
        <taxon>unclassified sequences</taxon>
        <taxon>metagenomes</taxon>
        <taxon>ecological metagenomes</taxon>
    </lineage>
</organism>
<dbReference type="AlphaFoldDB" id="A0A0F9K9B8"/>
<comment type="caution">
    <text evidence="2">The sequence shown here is derived from an EMBL/GenBank/DDBJ whole genome shotgun (WGS) entry which is preliminary data.</text>
</comment>
<evidence type="ECO:0000256" key="1">
    <source>
        <dbReference type="SAM" id="Coils"/>
    </source>
</evidence>
<sequence>MTKNTGVARLLRAIDMFMEKFDAEEIPTNSRGQIDYKNLTLTLRQLTSEDGEWQVRTEDRQNFYREELKSAIDIITSNCRIAERGDLEIDDIAKSRIAATAKRAKADRDGAVEARAQYAAVLQKLNEAETRLTALQRENDGLKAQFEMVKAGLLPKVN</sequence>
<proteinExistence type="predicted"/>
<reference evidence="2" key="1">
    <citation type="journal article" date="2015" name="Nature">
        <title>Complex archaea that bridge the gap between prokaryotes and eukaryotes.</title>
        <authorList>
            <person name="Spang A."/>
            <person name="Saw J.H."/>
            <person name="Jorgensen S.L."/>
            <person name="Zaremba-Niedzwiedzka K."/>
            <person name="Martijn J."/>
            <person name="Lind A.E."/>
            <person name="van Eijk R."/>
            <person name="Schleper C."/>
            <person name="Guy L."/>
            <person name="Ettema T.J."/>
        </authorList>
    </citation>
    <scope>NUCLEOTIDE SEQUENCE</scope>
</reference>
<evidence type="ECO:0000313" key="2">
    <source>
        <dbReference type="EMBL" id="KKM78563.1"/>
    </source>
</evidence>
<dbReference type="EMBL" id="LAZR01008475">
    <property type="protein sequence ID" value="KKM78563.1"/>
    <property type="molecule type" value="Genomic_DNA"/>
</dbReference>